<protein>
    <submittedName>
        <fullName evidence="2">Uncharacterized protein</fullName>
    </submittedName>
</protein>
<reference evidence="2" key="1">
    <citation type="submission" date="2022-08" db="EMBL/GenBank/DDBJ databases">
        <authorList>
            <consortium name="DOE Joint Genome Institute"/>
            <person name="Min B."/>
            <person name="Riley R."/>
            <person name="Sierra-Patev S."/>
            <person name="Naranjo-Ortiz M."/>
            <person name="Looney B."/>
            <person name="Konkel Z."/>
            <person name="Slot J.C."/>
            <person name="Sakamoto Y."/>
            <person name="Steenwyk J.L."/>
            <person name="Rokas A."/>
            <person name="Carro J."/>
            <person name="Camarero S."/>
            <person name="Ferreira P."/>
            <person name="Molpeceres G."/>
            <person name="Ruiz-Duenas F.J."/>
            <person name="Serrano A."/>
            <person name="Henrissat B."/>
            <person name="Drula E."/>
            <person name="Hughes K.W."/>
            <person name="Mata J.L."/>
            <person name="Ishikawa N.K."/>
            <person name="Vargas-Isla R."/>
            <person name="Ushijima S."/>
            <person name="Smith C.A."/>
            <person name="Ahrendt S."/>
            <person name="Andreopoulos W."/>
            <person name="He G."/>
            <person name="Labutti K."/>
            <person name="Lipzen A."/>
            <person name="Ng V."/>
            <person name="Sandor L."/>
            <person name="Barry K."/>
            <person name="Martinez A.T."/>
            <person name="Xiao Y."/>
            <person name="Gibbons J.G."/>
            <person name="Terashima K."/>
            <person name="Hibbett D.S."/>
            <person name="Grigoriev I.V."/>
        </authorList>
    </citation>
    <scope>NUCLEOTIDE SEQUENCE</scope>
    <source>
        <strain evidence="2">TFB9207</strain>
    </source>
</reference>
<dbReference type="Proteomes" id="UP001163846">
    <property type="component" value="Unassembled WGS sequence"/>
</dbReference>
<dbReference type="EMBL" id="MU806726">
    <property type="protein sequence ID" value="KAJ3833301.1"/>
    <property type="molecule type" value="Genomic_DNA"/>
</dbReference>
<name>A0AA38NZD5_9AGAR</name>
<feature type="compositionally biased region" description="Acidic residues" evidence="1">
    <location>
        <begin position="526"/>
        <end position="547"/>
    </location>
</feature>
<feature type="compositionally biased region" description="Basic residues" evidence="1">
    <location>
        <begin position="469"/>
        <end position="481"/>
    </location>
</feature>
<dbReference type="AlphaFoldDB" id="A0AA38NZD5"/>
<evidence type="ECO:0000313" key="2">
    <source>
        <dbReference type="EMBL" id="KAJ3833301.1"/>
    </source>
</evidence>
<feature type="compositionally biased region" description="Low complexity" evidence="1">
    <location>
        <begin position="114"/>
        <end position="132"/>
    </location>
</feature>
<feature type="region of interest" description="Disordered" evidence="1">
    <location>
        <begin position="91"/>
        <end position="151"/>
    </location>
</feature>
<sequence length="574" mass="64069">MAAIATTPVTQLTVGQRDPSRPTSLQLSSTVNQQLLPSTSPGPPAVLSPRPAYSQGFRRFISEPSPHPLPSNTSRLSTFFVATIAYHANPTLQPDSSLPPSTAPSSQSMNVHPSSTLHSLSSSLAASSSSTAQRPRMGEAEKELKRTTTDKKLADAISKICDSLEEQMETVHREYQVPLSRVRRMIGMHWGHQVQKEPSAYNAAFFIKSQEVNQDRSKGSKLKMSEIHAKLQADEEMMKELENPRSKKVVEWKEVLKEAREDSFLGTRGSGRAVRRQGTAVMNRAKRELENLSRLTGAFTFGMMCQGDFGTSITPAFWGIGPMEDFLMDTFKVSCFDFVKAAQSYACIQLVKGQSMTNDKMKTAIAGMILRGLREITGKKINMEYKHYSTKIVKKYRVQLTPWPTNIPFDNTHTLKADDVKELYDLLRSGTVRWMHMSATEYRKAMTKLDKELSDGTVSLPTRGPRSDKGKKHSTKSAKRPRGGEGSRLNKRQKTTASDSQAKGTRGGQKRSRRIPDTSDSSDSSVDSDEDGEDYDNEHDKDEDDSDHDERLLHGGLTAEEYDELQDDPYTDED</sequence>
<feature type="compositionally biased region" description="Acidic residues" evidence="1">
    <location>
        <begin position="560"/>
        <end position="574"/>
    </location>
</feature>
<keyword evidence="3" id="KW-1185">Reference proteome</keyword>
<evidence type="ECO:0000313" key="3">
    <source>
        <dbReference type="Proteomes" id="UP001163846"/>
    </source>
</evidence>
<evidence type="ECO:0000256" key="1">
    <source>
        <dbReference type="SAM" id="MobiDB-lite"/>
    </source>
</evidence>
<proteinExistence type="predicted"/>
<feature type="region of interest" description="Disordered" evidence="1">
    <location>
        <begin position="1"/>
        <end position="51"/>
    </location>
</feature>
<comment type="caution">
    <text evidence="2">The sequence shown here is derived from an EMBL/GenBank/DDBJ whole genome shotgun (WGS) entry which is preliminary data.</text>
</comment>
<feature type="compositionally biased region" description="Basic and acidic residues" evidence="1">
    <location>
        <begin position="136"/>
        <end position="151"/>
    </location>
</feature>
<accession>A0AA38NZD5</accession>
<feature type="region of interest" description="Disordered" evidence="1">
    <location>
        <begin position="453"/>
        <end position="574"/>
    </location>
</feature>
<gene>
    <name evidence="2" type="ORF">F5878DRAFT_646047</name>
</gene>
<feature type="compositionally biased region" description="Polar residues" evidence="1">
    <location>
        <begin position="21"/>
        <end position="39"/>
    </location>
</feature>
<feature type="compositionally biased region" description="Polar residues" evidence="1">
    <location>
        <begin position="91"/>
        <end position="113"/>
    </location>
</feature>
<organism evidence="2 3">
    <name type="scientific">Lentinula raphanica</name>
    <dbReference type="NCBI Taxonomy" id="153919"/>
    <lineage>
        <taxon>Eukaryota</taxon>
        <taxon>Fungi</taxon>
        <taxon>Dikarya</taxon>
        <taxon>Basidiomycota</taxon>
        <taxon>Agaricomycotina</taxon>
        <taxon>Agaricomycetes</taxon>
        <taxon>Agaricomycetidae</taxon>
        <taxon>Agaricales</taxon>
        <taxon>Marasmiineae</taxon>
        <taxon>Omphalotaceae</taxon>
        <taxon>Lentinula</taxon>
    </lineage>
</organism>